<feature type="domain" description="ATP-grasp" evidence="14">
    <location>
        <begin position="86"/>
        <end position="280"/>
    </location>
</feature>
<dbReference type="NCBIfam" id="TIGR01205">
    <property type="entry name" value="D_ala_D_alaTIGR"/>
    <property type="match status" value="1"/>
</dbReference>
<dbReference type="Pfam" id="PF01820">
    <property type="entry name" value="Dala_Dala_lig_N"/>
    <property type="match status" value="1"/>
</dbReference>
<dbReference type="PATRIC" id="fig|1618488.3.peg.44"/>
<keyword evidence="5 13" id="KW-0547">Nucleotide-binding</keyword>
<evidence type="ECO:0000256" key="10">
    <source>
        <dbReference type="HAMAP-Rule" id="MF_00047"/>
    </source>
</evidence>
<comment type="pathway">
    <text evidence="10">Cell wall biogenesis; peptidoglycan biosynthesis.</text>
</comment>
<accession>A0A0G0I690</accession>
<dbReference type="InterPro" id="IPR000291">
    <property type="entry name" value="D-Ala_lig_Van_CS"/>
</dbReference>
<comment type="catalytic activity">
    <reaction evidence="10">
        <text>2 D-alanine + ATP = D-alanyl-D-alanine + ADP + phosphate + H(+)</text>
        <dbReference type="Rhea" id="RHEA:11224"/>
        <dbReference type="ChEBI" id="CHEBI:15378"/>
        <dbReference type="ChEBI" id="CHEBI:30616"/>
        <dbReference type="ChEBI" id="CHEBI:43474"/>
        <dbReference type="ChEBI" id="CHEBI:57416"/>
        <dbReference type="ChEBI" id="CHEBI:57822"/>
        <dbReference type="ChEBI" id="CHEBI:456216"/>
        <dbReference type="EC" id="6.3.2.4"/>
    </reaction>
</comment>
<gene>
    <name evidence="10" type="primary">ddl</name>
    <name evidence="15" type="ORF">US68_C0001G0042</name>
</gene>
<evidence type="ECO:0000256" key="13">
    <source>
        <dbReference type="PROSITE-ProRule" id="PRU00409"/>
    </source>
</evidence>
<keyword evidence="12" id="KW-0464">Manganese</keyword>
<evidence type="ECO:0000256" key="6">
    <source>
        <dbReference type="ARBA" id="ARBA00022840"/>
    </source>
</evidence>
<feature type="binding site" evidence="12">
    <location>
        <position position="249"/>
    </location>
    <ligand>
        <name>Mg(2+)</name>
        <dbReference type="ChEBI" id="CHEBI:18420"/>
        <label>2</label>
    </ligand>
</feature>
<dbReference type="GO" id="GO:0005737">
    <property type="term" value="C:cytoplasm"/>
    <property type="evidence" value="ECO:0007669"/>
    <property type="project" value="UniProtKB-SubCell"/>
</dbReference>
<keyword evidence="6 13" id="KW-0067">ATP-binding</keyword>
<dbReference type="GO" id="GO:0071555">
    <property type="term" value="P:cell wall organization"/>
    <property type="evidence" value="ECO:0007669"/>
    <property type="project" value="UniProtKB-KW"/>
</dbReference>
<keyword evidence="12" id="KW-0460">Magnesium</keyword>
<feature type="active site" evidence="11">
    <location>
        <position position="16"/>
    </location>
</feature>
<protein>
    <recommendedName>
        <fullName evidence="10">D-alanine--D-alanine ligase</fullName>
        <ecNumber evidence="10">6.3.2.4</ecNumber>
    </recommendedName>
    <alternativeName>
        <fullName evidence="10">D-Ala-D-Ala ligase</fullName>
    </alternativeName>
    <alternativeName>
        <fullName evidence="10">D-alanylalanine synthetase</fullName>
    </alternativeName>
</protein>
<keyword evidence="4 10" id="KW-0436">Ligase</keyword>
<evidence type="ECO:0000256" key="3">
    <source>
        <dbReference type="ARBA" id="ARBA00022490"/>
    </source>
</evidence>
<dbReference type="InterPro" id="IPR011761">
    <property type="entry name" value="ATP-grasp"/>
</dbReference>
<dbReference type="HAMAP" id="MF_00047">
    <property type="entry name" value="Dala_Dala_lig"/>
    <property type="match status" value="1"/>
</dbReference>
<keyword evidence="12" id="KW-0479">Metal-binding</keyword>
<comment type="function">
    <text evidence="10">Cell wall formation.</text>
</comment>
<dbReference type="InterPro" id="IPR016185">
    <property type="entry name" value="PreATP-grasp_dom_sf"/>
</dbReference>
<feature type="binding site" evidence="12">
    <location>
        <position position="247"/>
    </location>
    <ligand>
        <name>Mg(2+)</name>
        <dbReference type="ChEBI" id="CHEBI:18420"/>
        <label>1</label>
    </ligand>
</feature>
<dbReference type="GO" id="GO:0046872">
    <property type="term" value="F:metal ion binding"/>
    <property type="evidence" value="ECO:0007669"/>
    <property type="project" value="UniProtKB-KW"/>
</dbReference>
<dbReference type="SUPFAM" id="SSF56059">
    <property type="entry name" value="Glutathione synthetase ATP-binding domain-like"/>
    <property type="match status" value="1"/>
</dbReference>
<dbReference type="Gene3D" id="3.40.50.20">
    <property type="match status" value="1"/>
</dbReference>
<dbReference type="InterPro" id="IPR013815">
    <property type="entry name" value="ATP_grasp_subdomain_1"/>
</dbReference>
<evidence type="ECO:0000256" key="9">
    <source>
        <dbReference type="ARBA" id="ARBA00023316"/>
    </source>
</evidence>
<name>A0A0G0I690_9BACT</name>
<dbReference type="InterPro" id="IPR005905">
    <property type="entry name" value="D_ala_D_ala"/>
</dbReference>
<dbReference type="PIRSF" id="PIRSF039102">
    <property type="entry name" value="Ddl/VanB"/>
    <property type="match status" value="1"/>
</dbReference>
<evidence type="ECO:0000256" key="7">
    <source>
        <dbReference type="ARBA" id="ARBA00022960"/>
    </source>
</evidence>
<dbReference type="PROSITE" id="PS00843">
    <property type="entry name" value="DALA_DALA_LIGASE_1"/>
    <property type="match status" value="1"/>
</dbReference>
<evidence type="ECO:0000256" key="5">
    <source>
        <dbReference type="ARBA" id="ARBA00022741"/>
    </source>
</evidence>
<dbReference type="EC" id="6.3.2.4" evidence="10"/>
<proteinExistence type="inferred from homology"/>
<dbReference type="SUPFAM" id="SSF52440">
    <property type="entry name" value="PreATP-grasp domain"/>
    <property type="match status" value="1"/>
</dbReference>
<dbReference type="GO" id="GO:0005524">
    <property type="term" value="F:ATP binding"/>
    <property type="evidence" value="ECO:0007669"/>
    <property type="project" value="UniProtKB-UniRule"/>
</dbReference>
<dbReference type="Proteomes" id="UP000034231">
    <property type="component" value="Unassembled WGS sequence"/>
</dbReference>
<dbReference type="PANTHER" id="PTHR23132">
    <property type="entry name" value="D-ALANINE--D-ALANINE LIGASE"/>
    <property type="match status" value="1"/>
</dbReference>
<dbReference type="PROSITE" id="PS50975">
    <property type="entry name" value="ATP_GRASP"/>
    <property type="match status" value="1"/>
</dbReference>
<dbReference type="InterPro" id="IPR011095">
    <property type="entry name" value="Dala_Dala_lig_C"/>
</dbReference>
<dbReference type="Pfam" id="PF07478">
    <property type="entry name" value="Dala_Dala_lig_C"/>
    <property type="match status" value="1"/>
</dbReference>
<evidence type="ECO:0000256" key="8">
    <source>
        <dbReference type="ARBA" id="ARBA00022984"/>
    </source>
</evidence>
<evidence type="ECO:0000313" key="16">
    <source>
        <dbReference type="Proteomes" id="UP000034231"/>
    </source>
</evidence>
<feature type="binding site" evidence="12">
    <location>
        <position position="235"/>
    </location>
    <ligand>
        <name>Mg(2+)</name>
        <dbReference type="ChEBI" id="CHEBI:18420"/>
        <label>1</label>
    </ligand>
</feature>
<dbReference type="NCBIfam" id="NF002378">
    <property type="entry name" value="PRK01372.1"/>
    <property type="match status" value="1"/>
</dbReference>
<dbReference type="Gene3D" id="3.30.470.20">
    <property type="entry name" value="ATP-grasp fold, B domain"/>
    <property type="match status" value="1"/>
</dbReference>
<dbReference type="UniPathway" id="UPA00219"/>
<evidence type="ECO:0000256" key="1">
    <source>
        <dbReference type="ARBA" id="ARBA00004496"/>
    </source>
</evidence>
<dbReference type="AlphaFoldDB" id="A0A0G0I690"/>
<organism evidence="15 16">
    <name type="scientific">Candidatus Shapirobacteria bacterium GW2011_GWE1_38_10</name>
    <dbReference type="NCBI Taxonomy" id="1618488"/>
    <lineage>
        <taxon>Bacteria</taxon>
        <taxon>Candidatus Shapironibacteriota</taxon>
    </lineage>
</organism>
<evidence type="ECO:0000313" key="15">
    <source>
        <dbReference type="EMBL" id="KKQ50843.1"/>
    </source>
</evidence>
<dbReference type="EMBL" id="LBTX01000001">
    <property type="protein sequence ID" value="KKQ50843.1"/>
    <property type="molecule type" value="Genomic_DNA"/>
</dbReference>
<comment type="similarity">
    <text evidence="2 10">Belongs to the D-alanine--D-alanine ligase family.</text>
</comment>
<evidence type="ECO:0000256" key="2">
    <source>
        <dbReference type="ARBA" id="ARBA00010871"/>
    </source>
</evidence>
<feature type="binding site" evidence="12">
    <location>
        <position position="247"/>
    </location>
    <ligand>
        <name>Mg(2+)</name>
        <dbReference type="ChEBI" id="CHEBI:18420"/>
        <label>2</label>
    </ligand>
</feature>
<comment type="subcellular location">
    <subcellularLocation>
        <location evidence="1 10">Cytoplasm</location>
    </subcellularLocation>
</comment>
<keyword evidence="3 10" id="KW-0963">Cytoplasm</keyword>
<comment type="cofactor">
    <cofactor evidence="12">
        <name>Mg(2+)</name>
        <dbReference type="ChEBI" id="CHEBI:18420"/>
    </cofactor>
    <cofactor evidence="12">
        <name>Mn(2+)</name>
        <dbReference type="ChEBI" id="CHEBI:29035"/>
    </cofactor>
    <text evidence="12">Binds 2 magnesium or manganese ions per subunit.</text>
</comment>
<comment type="caution">
    <text evidence="15">The sequence shown here is derived from an EMBL/GenBank/DDBJ whole genome shotgun (WGS) entry which is preliminary data.</text>
</comment>
<dbReference type="InterPro" id="IPR011127">
    <property type="entry name" value="Dala_Dala_lig_N"/>
</dbReference>
<dbReference type="PANTHER" id="PTHR23132:SF23">
    <property type="entry name" value="D-ALANINE--D-ALANINE LIGASE B"/>
    <property type="match status" value="1"/>
</dbReference>
<keyword evidence="8 10" id="KW-0573">Peptidoglycan synthesis</keyword>
<evidence type="ECO:0000259" key="14">
    <source>
        <dbReference type="PROSITE" id="PS50975"/>
    </source>
</evidence>
<feature type="active site" evidence="11">
    <location>
        <position position="258"/>
    </location>
</feature>
<sequence length="288" mass="31669">MAKLRVGVLMGGENSEREVSLMTGLEMMKNLDRGKYEIEAIELPKDLRKIDGKIDVALIALHGKGGEDGVIQGYLESFGIKYTGCGVLASAVGMDKKIFREVMMANKLPIPRLVTRAPCVVKPSNGGSSVGVSIVKKDGEMENAIAKARKYDDEIIIEEYLKGTEVSCGILGNEVLPVIEIVPKNEFFDYESKYTESGAEEICPARISKKLSDRVQKLSTKVFKVIKGRGYARIDFIIKNNKPYILEINTLPGMTAVSLLPKEALVVGISYSQLLDKIIELALKKPLE</sequence>
<dbReference type="Gene3D" id="3.30.1490.20">
    <property type="entry name" value="ATP-grasp fold, A domain"/>
    <property type="match status" value="1"/>
</dbReference>
<evidence type="ECO:0000256" key="12">
    <source>
        <dbReference type="PIRSR" id="PIRSR039102-3"/>
    </source>
</evidence>
<dbReference type="PROSITE" id="PS00844">
    <property type="entry name" value="DALA_DALA_LIGASE_2"/>
    <property type="match status" value="1"/>
</dbReference>
<keyword evidence="7 10" id="KW-0133">Cell shape</keyword>
<evidence type="ECO:0000256" key="4">
    <source>
        <dbReference type="ARBA" id="ARBA00022598"/>
    </source>
</evidence>
<dbReference type="GO" id="GO:0008360">
    <property type="term" value="P:regulation of cell shape"/>
    <property type="evidence" value="ECO:0007669"/>
    <property type="project" value="UniProtKB-KW"/>
</dbReference>
<dbReference type="GO" id="GO:0008716">
    <property type="term" value="F:D-alanine-D-alanine ligase activity"/>
    <property type="evidence" value="ECO:0007669"/>
    <property type="project" value="UniProtKB-UniRule"/>
</dbReference>
<reference evidence="15 16" key="1">
    <citation type="journal article" date="2015" name="Nature">
        <title>rRNA introns, odd ribosomes, and small enigmatic genomes across a large radiation of phyla.</title>
        <authorList>
            <person name="Brown C.T."/>
            <person name="Hug L.A."/>
            <person name="Thomas B.C."/>
            <person name="Sharon I."/>
            <person name="Castelle C.J."/>
            <person name="Singh A."/>
            <person name="Wilkins M.J."/>
            <person name="Williams K.H."/>
            <person name="Banfield J.F."/>
        </authorList>
    </citation>
    <scope>NUCLEOTIDE SEQUENCE [LARGE SCALE GENOMIC DNA]</scope>
</reference>
<keyword evidence="9 10" id="KW-0961">Cell wall biogenesis/degradation</keyword>
<feature type="active site" evidence="11">
    <location>
        <position position="128"/>
    </location>
</feature>
<dbReference type="GO" id="GO:0009252">
    <property type="term" value="P:peptidoglycan biosynthetic process"/>
    <property type="evidence" value="ECO:0007669"/>
    <property type="project" value="UniProtKB-UniRule"/>
</dbReference>
<evidence type="ECO:0000256" key="11">
    <source>
        <dbReference type="PIRSR" id="PIRSR039102-1"/>
    </source>
</evidence>